<accession>A0ABV0SW40</accession>
<comment type="caution">
    <text evidence="1">The sequence shown here is derived from an EMBL/GenBank/DDBJ whole genome shotgun (WGS) entry which is preliminary data.</text>
</comment>
<dbReference type="EMBL" id="JAHRIQ010011887">
    <property type="protein sequence ID" value="MEQ2224217.1"/>
    <property type="molecule type" value="Genomic_DNA"/>
</dbReference>
<evidence type="ECO:0000313" key="1">
    <source>
        <dbReference type="EMBL" id="MEQ2224217.1"/>
    </source>
</evidence>
<gene>
    <name evidence="1" type="ORF">ILYODFUR_005233</name>
</gene>
<organism evidence="1 2">
    <name type="scientific">Ilyodon furcidens</name>
    <name type="common">goldbreast splitfin</name>
    <dbReference type="NCBI Taxonomy" id="33524"/>
    <lineage>
        <taxon>Eukaryota</taxon>
        <taxon>Metazoa</taxon>
        <taxon>Chordata</taxon>
        <taxon>Craniata</taxon>
        <taxon>Vertebrata</taxon>
        <taxon>Euteleostomi</taxon>
        <taxon>Actinopterygii</taxon>
        <taxon>Neopterygii</taxon>
        <taxon>Teleostei</taxon>
        <taxon>Neoteleostei</taxon>
        <taxon>Acanthomorphata</taxon>
        <taxon>Ovalentaria</taxon>
        <taxon>Atherinomorphae</taxon>
        <taxon>Cyprinodontiformes</taxon>
        <taxon>Goodeidae</taxon>
        <taxon>Ilyodon</taxon>
    </lineage>
</organism>
<sequence length="92" mass="10215">MRAALSDADVTQFQLLSEKKDWYSSGGGVLLRPPSPWIHTPKRFLALPHSHTRAAGGRWRADRAGSLPPRCDQMFRADIQPQTCIKMSLVAG</sequence>
<protein>
    <submittedName>
        <fullName evidence="1">Uncharacterized protein</fullName>
    </submittedName>
</protein>
<evidence type="ECO:0000313" key="2">
    <source>
        <dbReference type="Proteomes" id="UP001482620"/>
    </source>
</evidence>
<dbReference type="Proteomes" id="UP001482620">
    <property type="component" value="Unassembled WGS sequence"/>
</dbReference>
<reference evidence="1 2" key="1">
    <citation type="submission" date="2021-06" db="EMBL/GenBank/DDBJ databases">
        <authorList>
            <person name="Palmer J.M."/>
        </authorList>
    </citation>
    <scope>NUCLEOTIDE SEQUENCE [LARGE SCALE GENOMIC DNA]</scope>
    <source>
        <strain evidence="2">if_2019</strain>
        <tissue evidence="1">Muscle</tissue>
    </source>
</reference>
<proteinExistence type="predicted"/>
<name>A0ABV0SW40_9TELE</name>
<keyword evidence="2" id="KW-1185">Reference proteome</keyword>